<reference evidence="2" key="2">
    <citation type="submission" date="2021-01" db="UniProtKB">
        <authorList>
            <consortium name="EnsemblMetazoa"/>
        </authorList>
    </citation>
    <scope>IDENTIFICATION</scope>
</reference>
<feature type="domain" description="Integrase core" evidence="1">
    <location>
        <begin position="120"/>
        <end position="292"/>
    </location>
</feature>
<dbReference type="RefSeq" id="XP_030830946.1">
    <property type="nucleotide sequence ID" value="XM_030975086.1"/>
</dbReference>
<dbReference type="EnsemblMetazoa" id="XM_030982287">
    <property type="protein sequence ID" value="XP_030838147"/>
    <property type="gene ID" value="LOC115922748"/>
</dbReference>
<dbReference type="EnsemblMetazoa" id="XM_031000332">
    <property type="protein sequence ID" value="XP_030856192"/>
    <property type="gene ID" value="LOC115930014"/>
</dbReference>
<dbReference type="KEGG" id="spu:115920141"/>
<dbReference type="RefSeq" id="XP_030836401.1">
    <property type="nucleotide sequence ID" value="XM_030980541.1"/>
</dbReference>
<dbReference type="RefSeq" id="XP_030856192.1">
    <property type="nucleotide sequence ID" value="XM_031000332.1"/>
</dbReference>
<dbReference type="GeneID" id="115920141"/>
<dbReference type="InParanoid" id="A0A7M7NKW3"/>
<dbReference type="Proteomes" id="UP000007110">
    <property type="component" value="Unassembled WGS sequence"/>
</dbReference>
<dbReference type="InterPro" id="IPR058913">
    <property type="entry name" value="Integrase_dom_put"/>
</dbReference>
<dbReference type="RefSeq" id="XP_030838147.1">
    <property type="nucleotide sequence ID" value="XM_030982287.1"/>
</dbReference>
<keyword evidence="3" id="KW-1185">Reference proteome</keyword>
<dbReference type="PANTHER" id="PTHR46791">
    <property type="entry name" value="EXPRESSED PROTEIN"/>
    <property type="match status" value="1"/>
</dbReference>
<dbReference type="OMA" id="VIWLHAY"/>
<organism evidence="2 3">
    <name type="scientific">Strongylocentrotus purpuratus</name>
    <name type="common">Purple sea urchin</name>
    <dbReference type="NCBI Taxonomy" id="7668"/>
    <lineage>
        <taxon>Eukaryota</taxon>
        <taxon>Metazoa</taxon>
        <taxon>Echinodermata</taxon>
        <taxon>Eleutherozoa</taxon>
        <taxon>Echinozoa</taxon>
        <taxon>Echinoidea</taxon>
        <taxon>Euechinoidea</taxon>
        <taxon>Echinacea</taxon>
        <taxon>Camarodonta</taxon>
        <taxon>Echinidea</taxon>
        <taxon>Strongylocentrotidae</taxon>
        <taxon>Strongylocentrotus</taxon>
    </lineage>
</organism>
<proteinExistence type="predicted"/>
<accession>A0A7M7NKW3</accession>
<dbReference type="EnsemblMetazoa" id="XM_030980541">
    <property type="protein sequence ID" value="XP_030836401"/>
    <property type="gene ID" value="LOC100893343"/>
</dbReference>
<evidence type="ECO:0000313" key="3">
    <source>
        <dbReference type="Proteomes" id="UP000007110"/>
    </source>
</evidence>
<evidence type="ECO:0000313" key="2">
    <source>
        <dbReference type="EnsemblMetazoa" id="XP_030838147"/>
    </source>
</evidence>
<protein>
    <recommendedName>
        <fullName evidence="1">Integrase core domain-containing protein</fullName>
    </recommendedName>
</protein>
<dbReference type="InterPro" id="IPR036397">
    <property type="entry name" value="RNaseH_sf"/>
</dbReference>
<dbReference type="SUPFAM" id="SSF53098">
    <property type="entry name" value="Ribonuclease H-like"/>
    <property type="match status" value="1"/>
</dbReference>
<dbReference type="KEGG" id="spu:115930014"/>
<evidence type="ECO:0000259" key="1">
    <source>
        <dbReference type="Pfam" id="PF24764"/>
    </source>
</evidence>
<dbReference type="AlphaFoldDB" id="A0A7M7NKW3"/>
<dbReference type="GO" id="GO:0003676">
    <property type="term" value="F:nucleic acid binding"/>
    <property type="evidence" value="ECO:0007669"/>
    <property type="project" value="InterPro"/>
</dbReference>
<dbReference type="Gene3D" id="3.30.420.10">
    <property type="entry name" value="Ribonuclease H-like superfamily/Ribonuclease H"/>
    <property type="match status" value="1"/>
</dbReference>
<dbReference type="KEGG" id="spu:115922748"/>
<dbReference type="GeneID" id="115930014"/>
<reference evidence="3" key="1">
    <citation type="submission" date="2015-02" db="EMBL/GenBank/DDBJ databases">
        <title>Genome sequencing for Strongylocentrotus purpuratus.</title>
        <authorList>
            <person name="Murali S."/>
            <person name="Liu Y."/>
            <person name="Vee V."/>
            <person name="English A."/>
            <person name="Wang M."/>
            <person name="Skinner E."/>
            <person name="Han Y."/>
            <person name="Muzny D.M."/>
            <person name="Worley K.C."/>
            <person name="Gibbs R.A."/>
        </authorList>
    </citation>
    <scope>NUCLEOTIDE SEQUENCE</scope>
</reference>
<dbReference type="InterPro" id="IPR012337">
    <property type="entry name" value="RNaseH-like_sf"/>
</dbReference>
<name>A0A7M7NKW3_STRPU</name>
<dbReference type="GeneID" id="100893343"/>
<dbReference type="OrthoDB" id="6141539at2759"/>
<dbReference type="EnsemblMetazoa" id="XM_030975086">
    <property type="protein sequence ID" value="XP_030830946"/>
    <property type="gene ID" value="LOC115920141"/>
</dbReference>
<dbReference type="KEGG" id="spu:100893343"/>
<dbReference type="PANTHER" id="PTHR46791:SF13">
    <property type="entry name" value="CLR5 DOMAIN-CONTAINING PROTEIN"/>
    <property type="match status" value="1"/>
</dbReference>
<dbReference type="Pfam" id="PF24764">
    <property type="entry name" value="rva_4"/>
    <property type="match status" value="1"/>
</dbReference>
<sequence>MAGRDHLISLYFNLGMSYKEIIYILAQEHGIELSERHLKRILALNNFRRRHYTNLADVVQFIEHELQGSGQLHGYRMMHAKCRQNGMHVRKEDVRVILKYLDPEGVAARTARRLTRRSYFAKGPNHVWHVDGYDKLKPFGLCISGCIDGYSRKVMWLNVYNTNNDPKLVGGYFLETVMECGGFPCKVRADRGTENGHICAFQNFFHHNYDLERRVYIEGSSTSNQRIEYWWAFLRKECTHFWIETFRRLSDRGDFTGDFLDKNLVQFCFMSILQTELDKMADIWNNHRIRPSVNLHVPSGHPMMMYHTPQIWGTEDQLCTNVDDDDLAACISDAVFRSTVPCDKDVYDLCVYIMKRDNLDQPMEVQDALELYIHLKQEITVLL</sequence>
<dbReference type="GeneID" id="115922748"/>